<feature type="transmembrane region" description="Helical" evidence="1">
    <location>
        <begin position="107"/>
        <end position="126"/>
    </location>
</feature>
<evidence type="ECO:0000256" key="1">
    <source>
        <dbReference type="SAM" id="Phobius"/>
    </source>
</evidence>
<keyword evidence="1" id="KW-0812">Transmembrane</keyword>
<accession>A0A7V7TI16</accession>
<proteinExistence type="predicted"/>
<keyword evidence="1" id="KW-1133">Transmembrane helix</keyword>
<evidence type="ECO:0000313" key="2">
    <source>
        <dbReference type="EMBL" id="KAB0482446.1"/>
    </source>
</evidence>
<protein>
    <submittedName>
        <fullName evidence="2">Uncharacterized protein</fullName>
    </submittedName>
</protein>
<organism evidence="2 3">
    <name type="scientific">Vibrio chagasii</name>
    <dbReference type="NCBI Taxonomy" id="170679"/>
    <lineage>
        <taxon>Bacteria</taxon>
        <taxon>Pseudomonadati</taxon>
        <taxon>Pseudomonadota</taxon>
        <taxon>Gammaproteobacteria</taxon>
        <taxon>Vibrionales</taxon>
        <taxon>Vibrionaceae</taxon>
        <taxon>Vibrio</taxon>
    </lineage>
</organism>
<dbReference type="RefSeq" id="WP_137406577.1">
    <property type="nucleotide sequence ID" value="NZ_AP025467.1"/>
</dbReference>
<gene>
    <name evidence="2" type="ORF">F7Q91_03290</name>
</gene>
<keyword evidence="1" id="KW-0472">Membrane</keyword>
<dbReference type="GeneID" id="77344681"/>
<dbReference type="AlphaFoldDB" id="A0A7V7TI16"/>
<feature type="transmembrane region" description="Helical" evidence="1">
    <location>
        <begin position="47"/>
        <end position="66"/>
    </location>
</feature>
<dbReference type="EMBL" id="VZPX01000004">
    <property type="protein sequence ID" value="KAB0482446.1"/>
    <property type="molecule type" value="Genomic_DNA"/>
</dbReference>
<evidence type="ECO:0000313" key="3">
    <source>
        <dbReference type="Proteomes" id="UP000423756"/>
    </source>
</evidence>
<comment type="caution">
    <text evidence="2">The sequence shown here is derived from an EMBL/GenBank/DDBJ whole genome shotgun (WGS) entry which is preliminary data.</text>
</comment>
<feature type="transmembrane region" description="Helical" evidence="1">
    <location>
        <begin position="21"/>
        <end position="41"/>
    </location>
</feature>
<name>A0A7V7TI16_9VIBR</name>
<reference evidence="2 3" key="1">
    <citation type="submission" date="2019-09" db="EMBL/GenBank/DDBJ databases">
        <title>Draft genome sequences of 48 bacterial type strains from the CCUG.</title>
        <authorList>
            <person name="Tunovic T."/>
            <person name="Pineiro-Iglesias B."/>
            <person name="Unosson C."/>
            <person name="Inganas E."/>
            <person name="Ohlen M."/>
            <person name="Cardew S."/>
            <person name="Jensie-Markopoulos S."/>
            <person name="Salva-Serra F."/>
            <person name="Jaen-Luchoro D."/>
            <person name="Karlsson R."/>
            <person name="Svensson-Stadler L."/>
            <person name="Chun J."/>
            <person name="Moore E."/>
        </authorList>
    </citation>
    <scope>NUCLEOTIDE SEQUENCE [LARGE SCALE GENOMIC DNA]</scope>
    <source>
        <strain evidence="2 3">CCUG 48643</strain>
    </source>
</reference>
<sequence length="132" mass="14978">MESKIAHLQFIQGVITRMNSNSFLIKGWTITLIAALLALSADNNPQLFVPSYIVGPIFWFLDGFFLSQERKFRGLYDHVRRLDEADIDFSMNPAAYNTRTSSWLSGIFSDTLVFFYLPLIAIVYQVSCVIGA</sequence>
<dbReference type="Proteomes" id="UP000423756">
    <property type="component" value="Unassembled WGS sequence"/>
</dbReference>